<evidence type="ECO:0000313" key="2">
    <source>
        <dbReference type="Proteomes" id="UP001056778"/>
    </source>
</evidence>
<dbReference type="Proteomes" id="UP001056778">
    <property type="component" value="Chromosome 3"/>
</dbReference>
<dbReference type="EMBL" id="CM043017">
    <property type="protein sequence ID" value="KAI4465645.1"/>
    <property type="molecule type" value="Genomic_DNA"/>
</dbReference>
<sequence>MDICMRLPDVTKEALNGIQMAIKECQEQFRKERWNCSSLVTKSGIPYGHKLFSKGGIIPFNKNVISEEQFEPAALKRYKELHPEEYNQEVEPDIPDNHGKINYIQVAIPRDHMVETAVTFENLLLSSLTQSQRVVPRADATGKNEKGEWNFEFARYLKGYFHYPEIQDVDGYKETAFAYALASAGVVIAVAKACGQEKLLNCHCGRVTDKTEPLPEETNWKWGGCSHNLRYGIKFSKMFLDIREIASDTHSIVNLHNNNVGRLTVSKNMERLCKCHGLSGSCTMRTCWKVTPSIHKIGNELKKRYMKAMLVNQSNLGNGKRRKKKKSPKQTRRKSKTKRLFIKGGKRKELLNNLVYYETSPSYCDARPDLDITGTTERQCNLTTTEPDNCSTLCCGRGYDRIMRQREEQRCRFVWCCEVKCHNETINEEITVCK</sequence>
<keyword evidence="2" id="KW-1185">Reference proteome</keyword>
<organism evidence="1 2">
    <name type="scientific">Holotrichia oblita</name>
    <name type="common">Chafer beetle</name>
    <dbReference type="NCBI Taxonomy" id="644536"/>
    <lineage>
        <taxon>Eukaryota</taxon>
        <taxon>Metazoa</taxon>
        <taxon>Ecdysozoa</taxon>
        <taxon>Arthropoda</taxon>
        <taxon>Hexapoda</taxon>
        <taxon>Insecta</taxon>
        <taxon>Pterygota</taxon>
        <taxon>Neoptera</taxon>
        <taxon>Endopterygota</taxon>
        <taxon>Coleoptera</taxon>
        <taxon>Polyphaga</taxon>
        <taxon>Scarabaeiformia</taxon>
        <taxon>Scarabaeidae</taxon>
        <taxon>Melolonthinae</taxon>
        <taxon>Holotrichia</taxon>
    </lineage>
</organism>
<evidence type="ECO:0000313" key="1">
    <source>
        <dbReference type="EMBL" id="KAI4465645.1"/>
    </source>
</evidence>
<name>A0ACB9TFS3_HOLOL</name>
<comment type="caution">
    <text evidence="1">The sequence shown here is derived from an EMBL/GenBank/DDBJ whole genome shotgun (WGS) entry which is preliminary data.</text>
</comment>
<accession>A0ACB9TFS3</accession>
<protein>
    <submittedName>
        <fullName evidence="1">Wnt related</fullName>
    </submittedName>
</protein>
<proteinExistence type="predicted"/>
<gene>
    <name evidence="1" type="ORF">MML48_3g00009044</name>
</gene>
<reference evidence="1" key="1">
    <citation type="submission" date="2022-04" db="EMBL/GenBank/DDBJ databases">
        <title>Chromosome-scale genome assembly of Holotrichia oblita Faldermann.</title>
        <authorList>
            <person name="Rongchong L."/>
        </authorList>
    </citation>
    <scope>NUCLEOTIDE SEQUENCE</scope>
    <source>
        <strain evidence="1">81SQS9</strain>
    </source>
</reference>